<feature type="chain" id="PRO_5041326577" description="Kazal-like domain-containing protein" evidence="4">
    <location>
        <begin position="25"/>
        <end position="129"/>
    </location>
</feature>
<proteinExistence type="predicted"/>
<accession>A0AA39FPF6</accession>
<sequence length="129" mass="13885">MAQNKLIFSFIALTIAYVLLPTQARPQDDDNDIFAVDGFAFDGPAEGLDPITFERTTSMSVMSSSTSRTTSILIEKCINTCPITSEYNPVCGTDGVIYSNPGHLGCAQRCGRAIHLLRYGPCTASDARG</sequence>
<dbReference type="Gene3D" id="3.30.60.30">
    <property type="match status" value="1"/>
</dbReference>
<name>A0AA39FPF6_9HYME</name>
<evidence type="ECO:0000313" key="7">
    <source>
        <dbReference type="Proteomes" id="UP001168990"/>
    </source>
</evidence>
<dbReference type="Proteomes" id="UP001168990">
    <property type="component" value="Unassembled WGS sequence"/>
</dbReference>
<comment type="subcellular location">
    <subcellularLocation>
        <location evidence="1">Secreted</location>
    </subcellularLocation>
</comment>
<gene>
    <name evidence="6" type="ORF">PV328_006582</name>
</gene>
<evidence type="ECO:0000313" key="6">
    <source>
        <dbReference type="EMBL" id="KAK0173372.1"/>
    </source>
</evidence>
<dbReference type="CDD" id="cd00104">
    <property type="entry name" value="KAZAL_FS"/>
    <property type="match status" value="1"/>
</dbReference>
<dbReference type="InterPro" id="IPR036058">
    <property type="entry name" value="Kazal_dom_sf"/>
</dbReference>
<organism evidence="6 7">
    <name type="scientific">Microctonus aethiopoides</name>
    <dbReference type="NCBI Taxonomy" id="144406"/>
    <lineage>
        <taxon>Eukaryota</taxon>
        <taxon>Metazoa</taxon>
        <taxon>Ecdysozoa</taxon>
        <taxon>Arthropoda</taxon>
        <taxon>Hexapoda</taxon>
        <taxon>Insecta</taxon>
        <taxon>Pterygota</taxon>
        <taxon>Neoptera</taxon>
        <taxon>Endopterygota</taxon>
        <taxon>Hymenoptera</taxon>
        <taxon>Apocrita</taxon>
        <taxon>Ichneumonoidea</taxon>
        <taxon>Braconidae</taxon>
        <taxon>Euphorinae</taxon>
        <taxon>Microctonus</taxon>
    </lineage>
</organism>
<dbReference type="InterPro" id="IPR002350">
    <property type="entry name" value="Kazal_dom"/>
</dbReference>
<evidence type="ECO:0000256" key="3">
    <source>
        <dbReference type="ARBA" id="ARBA00023157"/>
    </source>
</evidence>
<keyword evidence="3" id="KW-1015">Disulfide bond</keyword>
<keyword evidence="4" id="KW-0732">Signal</keyword>
<dbReference type="Pfam" id="PF00050">
    <property type="entry name" value="Kazal_1"/>
    <property type="match status" value="1"/>
</dbReference>
<reference evidence="6" key="2">
    <citation type="submission" date="2023-03" db="EMBL/GenBank/DDBJ databases">
        <authorList>
            <person name="Inwood S.N."/>
            <person name="Skelly J.G."/>
            <person name="Guhlin J."/>
            <person name="Harrop T.W.R."/>
            <person name="Goldson S.G."/>
            <person name="Dearden P.K."/>
        </authorList>
    </citation>
    <scope>NUCLEOTIDE SEQUENCE</scope>
    <source>
        <strain evidence="6">Irish</strain>
        <tissue evidence="6">Whole body</tissue>
    </source>
</reference>
<dbReference type="GO" id="GO:0005576">
    <property type="term" value="C:extracellular region"/>
    <property type="evidence" value="ECO:0007669"/>
    <property type="project" value="UniProtKB-SubCell"/>
</dbReference>
<keyword evidence="2" id="KW-0964">Secreted</keyword>
<evidence type="ECO:0000256" key="4">
    <source>
        <dbReference type="SAM" id="SignalP"/>
    </source>
</evidence>
<evidence type="ECO:0000256" key="2">
    <source>
        <dbReference type="ARBA" id="ARBA00022525"/>
    </source>
</evidence>
<dbReference type="InterPro" id="IPR039932">
    <property type="entry name" value="Spink4-like"/>
</dbReference>
<evidence type="ECO:0000256" key="1">
    <source>
        <dbReference type="ARBA" id="ARBA00004613"/>
    </source>
</evidence>
<dbReference type="AlphaFoldDB" id="A0AA39FPF6"/>
<feature type="signal peptide" evidence="4">
    <location>
        <begin position="1"/>
        <end position="24"/>
    </location>
</feature>
<dbReference type="EMBL" id="JAQQBS010000002">
    <property type="protein sequence ID" value="KAK0173372.1"/>
    <property type="molecule type" value="Genomic_DNA"/>
</dbReference>
<dbReference type="GO" id="GO:0004867">
    <property type="term" value="F:serine-type endopeptidase inhibitor activity"/>
    <property type="evidence" value="ECO:0007669"/>
    <property type="project" value="InterPro"/>
</dbReference>
<dbReference type="PANTHER" id="PTHR21179:SF0">
    <property type="entry name" value="SERINE PROTEASE INHIBITOR KAZAL-TYPE 4"/>
    <property type="match status" value="1"/>
</dbReference>
<protein>
    <recommendedName>
        <fullName evidence="5">Kazal-like domain-containing protein</fullName>
    </recommendedName>
</protein>
<evidence type="ECO:0000259" key="5">
    <source>
        <dbReference type="PROSITE" id="PS51465"/>
    </source>
</evidence>
<dbReference type="SMART" id="SM00280">
    <property type="entry name" value="KAZAL"/>
    <property type="match status" value="1"/>
</dbReference>
<comment type="caution">
    <text evidence="6">The sequence shown here is derived from an EMBL/GenBank/DDBJ whole genome shotgun (WGS) entry which is preliminary data.</text>
</comment>
<dbReference type="PROSITE" id="PS51465">
    <property type="entry name" value="KAZAL_2"/>
    <property type="match status" value="1"/>
</dbReference>
<dbReference type="PANTHER" id="PTHR21179">
    <property type="entry name" value="SERINE-TYPE ENDOPEPTIDASE INHIBITOR"/>
    <property type="match status" value="1"/>
</dbReference>
<dbReference type="SUPFAM" id="SSF100895">
    <property type="entry name" value="Kazal-type serine protease inhibitors"/>
    <property type="match status" value="1"/>
</dbReference>
<reference evidence="6" key="1">
    <citation type="journal article" date="2023" name="bioRxiv">
        <title>Scaffold-level genome assemblies of two parasitoid biocontrol wasps reveal the parthenogenesis mechanism and an associated novel virus.</title>
        <authorList>
            <person name="Inwood S."/>
            <person name="Skelly J."/>
            <person name="Guhlin J."/>
            <person name="Harrop T."/>
            <person name="Goldson S."/>
            <person name="Dearden P."/>
        </authorList>
    </citation>
    <scope>NUCLEOTIDE SEQUENCE</scope>
    <source>
        <strain evidence="6">Irish</strain>
        <tissue evidence="6">Whole body</tissue>
    </source>
</reference>
<keyword evidence="7" id="KW-1185">Reference proteome</keyword>
<feature type="domain" description="Kazal-like" evidence="5">
    <location>
        <begin position="71"/>
        <end position="124"/>
    </location>
</feature>